<evidence type="ECO:0000256" key="2">
    <source>
        <dbReference type="SAM" id="MobiDB-lite"/>
    </source>
</evidence>
<sequence length="3065" mass="347701">MKSSSQKEESIDKKKYVFFSDPDVIAKRAETSAAAAQITRELEAQQKTFEKQSADLQLPAIGIKSLKNLISYYPVQPYPFTFISAVKQKLALEEHSDICGKVRESSSQAKNSLTSSILKATSTQNLTAQNQIIQKMDFIKPLKVPDLKISPKALDFSSRENSVSKELSSAKSEIATKEFAHDRSDKSLRTGERVQRKLDFSSDGSSFINCESIEPLKAPNVSIASNLSKKKDHVRDNSREKENRSKRMKKDDSSCAKRDESMQDQVKRSRSPRHISRKDTSDISNLKLPKNDRPFHVTKVNDILSVKSKDKSFVSSSVKKDNEKRQRSFNAQSVELTKDNLPESKIRISSNESPIIPPWKALDKVTLRDNMGVLSSTENKSKDISHYFLKQKSEIEDLKHKSDSDRLLKQDKLNTIYKEQTKRMSDKNKILINKGEDKLHSVNSEQSEDIEFMSETNSSRSRISAYPTSSTQSSKSKDIEAAIESKQNINSARSTKTSENFKYTEHSVTQSASTSVKKDEESCSQNIITTKKTITNDDSNDVDDTTLPEALFDSRRISLRAGYSQPEFHNLMTPEKMNLILRSKRRRYLTQSSDSEVDARCSKYKPAIKSEEEQDEVQLLHPTALHMQFQAELHLYDSYNESLRQVMDVEKCLYNSKCEMQEQKNSQKADEKDEEKIVQIVEDCAAAVINNDAVEKTTWNSIDYVKKDIAESRKSSDETHFNREHYISNQGNVDESGYGFNYGKFNKTVGVKVAEVQTQTVNDIATQTDISADERNAQNRLTEIRDRENVYEPFLRENKVPQLFLDSAEQFEDLDQIEQASVPSRIRTMSEISLHETTSSIKTETGTEISISTRGVTCSFNQYIGSEIARLLRDENQRSYQIEELFKFREKTLNDKTKKLVELEEQKRVMKDTGQDARSLRKKQRALLLKLQQEKDEIQRLKLLYEITSQERKRMLQKQRDMFNLQMSTKNILTKLKRTADSQSPRRLSGPMKGYDIRSNSSMSSLIDSDKSQHGQMDTRLHASESDTSKFDWLKSNVFINLGEESNTSAAKPDDLVAENKEQEKSPIQLQKKSDLLKYELRSRKYEEKMPRADVLLQKQNQRLDMESKIKQGHPMMINIRLLENQDQIRLSQSSRPEVDASVPENVKSESDTLVEELSKRSSLAEVMSKHSKLSQLSEPSIQTMTVAKEKELTSNAVTTNSESIEEEINTIAQDTVSKTTQSQISEISQTSTSKNSKKIDKFVTSDRDISKKSQYNTELKTSSKRKNSKYQKTKSSSSISTENILGSKSSSHIFEEFVKHHDKGTKVKNELLLQLINNKESSILGELDVNESQTSLQAFVKKHSHSKAVKDKSSKLSSEITNENKENGSTQTSNKKLENDDSLPRIERDTQNASISHISTFAVSHHSSEESEKNLSKSIVVRSQDREFERILNARETALASRKNCVKEWMAWHAKLRAEEDRVTRMEQAAFNLVATASNLGQQGDTTLSSDTSDVEGRIGVLTEKLAERRLEMTRLKREAKKQAKKQLRALEANLLNQIKKYDTTIHEMRKKLESKKDIKEIDKLAIEPKSLADFKVPEIPLKRIQDIYKSSDLLRSRSESDLLLTRNRQDLSRIVTITYDDKHERDNLQKPTKFADIKNALELKDTIDSHNNVRTILDDYTSTEVYEKIQTIPSASSTSNDARSEKYAFSKRQTRESTSVDMKQTNVLHDTEEVETNASTVQTTSQEDHSTINTESADNRLIIDINQSQPKTSTILSDFRDSEIPEITNIEYSKSIPSKSERSTENVARITDSSILTYSRKLDFLQLNNKNLSEDISSIEKDIKALSEIMSRLSNESNEKSKTNNDEKNTSQDISEIISKSVFSEAIDTENEEQQALSPEKEIDTESLSISLNNRKSISSSDLSHDKYISDKINNEISAMIPKEAPTISNSSHEIDYEAKSREIMNEIEKSVLSQHLKIASEDNSILEKSRNEELLNDLASELDIKSISEILSKVSESRKSLDFVKNTATQITDDSKKNINKQNELNEAIIEKGFVKSQAEEIHSLKLSEHFNTASVQSPIIAGHRSKESISQGSWSTPSLISSQSSHVLAGKDLKSSRNIILEAEVKIDVVDDVRILENLGENIQIEVLDSITNSIALISNIDQNRSRTVSADISKDKNDWTTSDSFEVPQDDISTRKREKFENSKSGLDDTLNNSLEKTVSRVDDITNQEAESILISDVSDFLPKGESTNVAVQDITFNDALAQTYARNNDELDDILDIIARENDKEKSISKEEFDNVISDSMAELLDRVKDIVENDRNVDSRFKGFLYDIDMNVDNQTKAVSDISLLNNKMQKETIVEDVSESNVISENICKNNKDSNHEEIIDTSLRKIDEPDKSAVNVNLCVEIDNEESLCEAVLEVQEIIITELDSGSAENNALSEIDAKVELAEEEESTTYEDKNERAVEENKDIPVEIKECLESISEQDSSDGEQLDNLVEVVVSGLDVVEKTVISRDSQIIDDAVSTTEQIKEEITNDTVEKNNEAVISDAPVIENINKTFDILKDPEYEDISEESLEVSEILDKDNLSKVGITKKSTNLPERYQTIHKSEDVLRILDEISQKSSFDSVSNSHNNEKNAQNAPSATEEISEVLGTEISAGDDSSFPEMNKTTGKLKEESSKVDATKDRFLERAKLQDEQSVEASDSDGLSEKRKMIPLKLDEDKSQIIYELRERVSQLQEQNGSSESSEAGDTPRGVSEIEMDSPRDFNDSRLDIDILDDDLLSSTKATNQNIDMETNFHSASIVTTSEKDIEAMIYELKASLEQPGQELAELEAKLLRIEQLQIELEIKKLEAEEVSYYVREIPNKPPPPYTPPGRLSTSLGSPSLVTAVIPSNVEELTSFTEKATALIYNAKLAGEDIANLEVPPEIYELTEDKSEKRDRRIYNTFLFDLCKETIVEVYRAEYEKPGPSWTKPNVKTKPTMKIPKNVEELVEYVNKEVATLFGFKTKLQRENMVMRWSRKRRDRVDELLAREAQAEEDEWTKFHHDELAVKNGLTVAILDTLMIETANVMKIAYGKKRRMMV</sequence>
<dbReference type="GO" id="GO:0034453">
    <property type="term" value="P:microtubule anchoring"/>
    <property type="evidence" value="ECO:0007669"/>
    <property type="project" value="InterPro"/>
</dbReference>
<feature type="compositionally biased region" description="Polar residues" evidence="2">
    <location>
        <begin position="2717"/>
        <end position="2731"/>
    </location>
</feature>
<dbReference type="OrthoDB" id="306254at2759"/>
<feature type="region of interest" description="Disordered" evidence="2">
    <location>
        <begin position="167"/>
        <end position="192"/>
    </location>
</feature>
<feature type="compositionally biased region" description="Polar residues" evidence="2">
    <location>
        <begin position="2607"/>
        <end position="2625"/>
    </location>
</feature>
<accession>A0A158P2A7</accession>
<feature type="region of interest" description="Disordered" evidence="2">
    <location>
        <begin position="1131"/>
        <end position="1154"/>
    </location>
</feature>
<dbReference type="GO" id="GO:0008017">
    <property type="term" value="F:microtubule binding"/>
    <property type="evidence" value="ECO:0007669"/>
    <property type="project" value="InterPro"/>
</dbReference>
<feature type="region of interest" description="Disordered" evidence="2">
    <location>
        <begin position="977"/>
        <end position="1024"/>
    </location>
</feature>
<keyword evidence="4" id="KW-1185">Reference proteome</keyword>
<feature type="compositionally biased region" description="Basic and acidic residues" evidence="2">
    <location>
        <begin position="233"/>
        <end position="267"/>
    </location>
</feature>
<feature type="compositionally biased region" description="Basic and acidic residues" evidence="2">
    <location>
        <begin position="174"/>
        <end position="192"/>
    </location>
</feature>
<feature type="compositionally biased region" description="Polar residues" evidence="2">
    <location>
        <begin position="454"/>
        <end position="474"/>
    </location>
</feature>
<feature type="region of interest" description="Disordered" evidence="2">
    <location>
        <begin position="1836"/>
        <end position="1856"/>
    </location>
</feature>
<feature type="compositionally biased region" description="Polar residues" evidence="2">
    <location>
        <begin position="1274"/>
        <end position="1284"/>
    </location>
</feature>
<evidence type="ECO:0000313" key="4">
    <source>
        <dbReference type="Proteomes" id="UP000005205"/>
    </source>
</evidence>
<evidence type="ECO:0000313" key="3">
    <source>
        <dbReference type="EnsemblMetazoa" id="XP_012063915.1"/>
    </source>
</evidence>
<feature type="compositionally biased region" description="Polar residues" evidence="2">
    <location>
        <begin position="1356"/>
        <end position="1375"/>
    </location>
</feature>
<dbReference type="PANTHER" id="PTHR13958">
    <property type="entry name" value="CENTROSOME-ASSOCIATED PROTEIN 350"/>
    <property type="match status" value="1"/>
</dbReference>
<feature type="region of interest" description="Disordered" evidence="2">
    <location>
        <begin position="224"/>
        <end position="292"/>
    </location>
</feature>
<feature type="region of interest" description="Disordered" evidence="2">
    <location>
        <begin position="2671"/>
        <end position="2690"/>
    </location>
</feature>
<feature type="region of interest" description="Disordered" evidence="2">
    <location>
        <begin position="2716"/>
        <end position="2752"/>
    </location>
</feature>
<protein>
    <recommendedName>
        <fullName evidence="5">Centrosome-associated protein 350</fullName>
    </recommendedName>
</protein>
<feature type="coiled-coil region" evidence="1">
    <location>
        <begin position="886"/>
        <end position="951"/>
    </location>
</feature>
<feature type="region of interest" description="Disordered" evidence="2">
    <location>
        <begin position="1341"/>
        <end position="1383"/>
    </location>
</feature>
<feature type="region of interest" description="Disordered" evidence="2">
    <location>
        <begin position="1255"/>
        <end position="1284"/>
    </location>
</feature>
<evidence type="ECO:0008006" key="5">
    <source>
        <dbReference type="Google" id="ProtNLM"/>
    </source>
</evidence>
<evidence type="ECO:0000256" key="1">
    <source>
        <dbReference type="SAM" id="Coils"/>
    </source>
</evidence>
<reference evidence="4" key="1">
    <citation type="journal article" date="2011" name="PLoS Genet.">
        <title>The genome sequence of the leaf-cutter ant Atta cephalotes reveals insights into its obligate symbiotic lifestyle.</title>
        <authorList>
            <person name="Suen G."/>
            <person name="Teiling C."/>
            <person name="Li L."/>
            <person name="Holt C."/>
            <person name="Abouheif E."/>
            <person name="Bornberg-Bauer E."/>
            <person name="Bouffard P."/>
            <person name="Caldera E.J."/>
            <person name="Cash E."/>
            <person name="Cavanaugh A."/>
            <person name="Denas O."/>
            <person name="Elhaik E."/>
            <person name="Fave M.J."/>
            <person name="Gadau J."/>
            <person name="Gibson J.D."/>
            <person name="Graur D."/>
            <person name="Grubbs K.J."/>
            <person name="Hagen D.E."/>
            <person name="Harkins T.T."/>
            <person name="Helmkampf M."/>
            <person name="Hu H."/>
            <person name="Johnson B.R."/>
            <person name="Kim J."/>
            <person name="Marsh S.E."/>
            <person name="Moeller J.A."/>
            <person name="Munoz-Torres M.C."/>
            <person name="Murphy M.C."/>
            <person name="Naughton M.C."/>
            <person name="Nigam S."/>
            <person name="Overson R."/>
            <person name="Rajakumar R."/>
            <person name="Reese J.T."/>
            <person name="Scott J.J."/>
            <person name="Smith C.R."/>
            <person name="Tao S."/>
            <person name="Tsutsui N.D."/>
            <person name="Viljakainen L."/>
            <person name="Wissler L."/>
            <person name="Yandell M.D."/>
            <person name="Zimmer F."/>
            <person name="Taylor J."/>
            <person name="Slater S.C."/>
            <person name="Clifton S.W."/>
            <person name="Warren W.C."/>
            <person name="Elsik C.G."/>
            <person name="Smith C.D."/>
            <person name="Weinstock G.M."/>
            <person name="Gerardo N.M."/>
            <person name="Currie C.R."/>
        </authorList>
    </citation>
    <scope>NUCLEOTIDE SEQUENCE [LARGE SCALE GENOMIC DNA]</scope>
</reference>
<feature type="compositionally biased region" description="Basic and acidic residues" evidence="2">
    <location>
        <begin position="1839"/>
        <end position="1852"/>
    </location>
</feature>
<dbReference type="PANTHER" id="PTHR13958:SF3">
    <property type="entry name" value="CAP-GLY DOMAIN-CONTAINING PROTEIN-RELATED"/>
    <property type="match status" value="1"/>
</dbReference>
<feature type="region of interest" description="Disordered" evidence="2">
    <location>
        <begin position="440"/>
        <end position="479"/>
    </location>
</feature>
<feature type="coiled-coil region" evidence="1">
    <location>
        <begin position="1507"/>
        <end position="1542"/>
    </location>
</feature>
<feature type="region of interest" description="Disordered" evidence="2">
    <location>
        <begin position="1676"/>
        <end position="1704"/>
    </location>
</feature>
<dbReference type="EMBL" id="ADTU01007050">
    <property type="status" value="NOT_ANNOTATED_CDS"/>
    <property type="molecule type" value="Genomic_DNA"/>
</dbReference>
<dbReference type="STRING" id="12957.A0A158P2A7"/>
<dbReference type="EnsemblMetazoa" id="XM_012208525.1">
    <property type="protein sequence ID" value="XP_012063915.1"/>
    <property type="gene ID" value="LOC105627236"/>
</dbReference>
<feature type="region of interest" description="Disordered" evidence="2">
    <location>
        <begin position="1216"/>
        <end position="1240"/>
    </location>
</feature>
<organism evidence="3 4">
    <name type="scientific">Atta cephalotes</name>
    <name type="common">Leafcutter ant</name>
    <dbReference type="NCBI Taxonomy" id="12957"/>
    <lineage>
        <taxon>Eukaryota</taxon>
        <taxon>Metazoa</taxon>
        <taxon>Ecdysozoa</taxon>
        <taxon>Arthropoda</taxon>
        <taxon>Hexapoda</taxon>
        <taxon>Insecta</taxon>
        <taxon>Pterygota</taxon>
        <taxon>Neoptera</taxon>
        <taxon>Endopterygota</taxon>
        <taxon>Hymenoptera</taxon>
        <taxon>Apocrita</taxon>
        <taxon>Aculeata</taxon>
        <taxon>Formicoidea</taxon>
        <taxon>Formicidae</taxon>
        <taxon>Myrmicinae</taxon>
        <taxon>Atta</taxon>
    </lineage>
</organism>
<feature type="compositionally biased region" description="Basic and acidic residues" evidence="2">
    <location>
        <begin position="2655"/>
        <end position="2666"/>
    </location>
</feature>
<gene>
    <name evidence="3" type="primary">105627236</name>
</gene>
<feature type="compositionally biased region" description="Basic and acidic residues" evidence="2">
    <location>
        <begin position="1052"/>
        <end position="1065"/>
    </location>
</feature>
<feature type="compositionally biased region" description="Low complexity" evidence="2">
    <location>
        <begin position="1218"/>
        <end position="1235"/>
    </location>
</feature>
<dbReference type="InParanoid" id="A0A158P2A7"/>
<reference evidence="3" key="2">
    <citation type="submission" date="2016-04" db="UniProtKB">
        <authorList>
            <consortium name="EnsemblMetazoa"/>
        </authorList>
    </citation>
    <scope>IDENTIFICATION</scope>
</reference>
<dbReference type="InterPro" id="IPR028750">
    <property type="entry name" value="CEP350/CC187"/>
</dbReference>
<dbReference type="eggNOG" id="KOG4568">
    <property type="taxonomic scope" value="Eukaryota"/>
</dbReference>
<proteinExistence type="predicted"/>
<feature type="compositionally biased region" description="Basic residues" evidence="2">
    <location>
        <begin position="1263"/>
        <end position="1273"/>
    </location>
</feature>
<keyword evidence="1" id="KW-0175">Coiled coil</keyword>
<dbReference type="GO" id="GO:0005813">
    <property type="term" value="C:centrosome"/>
    <property type="evidence" value="ECO:0007669"/>
    <property type="project" value="InterPro"/>
</dbReference>
<name>A0A158P2A7_ATTCE</name>
<dbReference type="EMBL" id="ADTU01007049">
    <property type="status" value="NOT_ANNOTATED_CDS"/>
    <property type="molecule type" value="Genomic_DNA"/>
</dbReference>
<dbReference type="KEGG" id="acep:105627236"/>
<feature type="region of interest" description="Disordered" evidence="2">
    <location>
        <begin position="1045"/>
        <end position="1068"/>
    </location>
</feature>
<dbReference type="Proteomes" id="UP000005205">
    <property type="component" value="Unassembled WGS sequence"/>
</dbReference>
<feature type="compositionally biased region" description="Basic and acidic residues" evidence="2">
    <location>
        <begin position="1008"/>
        <end position="1024"/>
    </location>
</feature>
<feature type="region of interest" description="Disordered" evidence="2">
    <location>
        <begin position="2607"/>
        <end position="2666"/>
    </location>
</feature>